<accession>A0A4S4N284</accession>
<evidence type="ECO:0000313" key="2">
    <source>
        <dbReference type="EMBL" id="THH32127.1"/>
    </source>
</evidence>
<organism evidence="2 3">
    <name type="scientific">Antrodiella citrinella</name>
    <dbReference type="NCBI Taxonomy" id="2447956"/>
    <lineage>
        <taxon>Eukaryota</taxon>
        <taxon>Fungi</taxon>
        <taxon>Dikarya</taxon>
        <taxon>Basidiomycota</taxon>
        <taxon>Agaricomycotina</taxon>
        <taxon>Agaricomycetes</taxon>
        <taxon>Polyporales</taxon>
        <taxon>Steccherinaceae</taxon>
        <taxon>Antrodiella</taxon>
    </lineage>
</organism>
<evidence type="ECO:0000256" key="1">
    <source>
        <dbReference type="SAM" id="MobiDB-lite"/>
    </source>
</evidence>
<name>A0A4S4N284_9APHY</name>
<feature type="region of interest" description="Disordered" evidence="1">
    <location>
        <begin position="68"/>
        <end position="88"/>
    </location>
</feature>
<dbReference type="EMBL" id="SGPM01000029">
    <property type="protein sequence ID" value="THH32127.1"/>
    <property type="molecule type" value="Genomic_DNA"/>
</dbReference>
<dbReference type="OrthoDB" id="26149at2759"/>
<gene>
    <name evidence="2" type="ORF">EUX98_g2076</name>
</gene>
<dbReference type="InterPro" id="IPR040144">
    <property type="entry name" value="RAP1GDS1"/>
</dbReference>
<dbReference type="InterPro" id="IPR011989">
    <property type="entry name" value="ARM-like"/>
</dbReference>
<dbReference type="InterPro" id="IPR016024">
    <property type="entry name" value="ARM-type_fold"/>
</dbReference>
<dbReference type="PANTHER" id="PTHR10957">
    <property type="entry name" value="RAP1 GTPASE-GDP DISSOCIATION STIMULATOR 1"/>
    <property type="match status" value="1"/>
</dbReference>
<dbReference type="SUPFAM" id="SSF48371">
    <property type="entry name" value="ARM repeat"/>
    <property type="match status" value="1"/>
</dbReference>
<proteinExistence type="predicted"/>
<comment type="caution">
    <text evidence="2">The sequence shown here is derived from an EMBL/GenBank/DDBJ whole genome shotgun (WGS) entry which is preliminary data.</text>
</comment>
<reference evidence="2 3" key="1">
    <citation type="submission" date="2019-02" db="EMBL/GenBank/DDBJ databases">
        <title>Genome sequencing of the rare red list fungi Antrodiella citrinella (Flaviporus citrinellus).</title>
        <authorList>
            <person name="Buettner E."/>
            <person name="Kellner H."/>
        </authorList>
    </citation>
    <scope>NUCLEOTIDE SEQUENCE [LARGE SCALE GENOMIC DNA]</scope>
    <source>
        <strain evidence="2 3">DSM 108506</strain>
    </source>
</reference>
<feature type="region of interest" description="Disordered" evidence="1">
    <location>
        <begin position="738"/>
        <end position="761"/>
    </location>
</feature>
<sequence length="761" mass="83124">MNSPLYKASELGNLRAKLPLNPSQDEQWNDIEATARSLANDLRVKDVEQQTALAKTLLPQTLSGLLKAATAGTPTPDPKRKMAISESSSCFRRTDEGRASLLEAGFPQAVVSLLEGYSDTIKLNETGPMELSMLDLLIVKTAIGVLLNSSLGYEPVKTRLISLEAAMTILKLSIAIYPPGSWLKGSYTPLEGNDESAAVKATWDLRSNVTSWTWSVISEWEDTEDNEPRPLFTADILPHLSRTLQAFVPPYPSPPPSFPTTDSWKAYAKVDLDVIEEVSGQLESLALDVEEVKLALSREYVSSTDGDSVLSRMLTFVEHGDYPPYWSGLEEEDAWRKGFDRCKAAVIKAVVEVAGDDKNIDVLWDDPKSQDTQPSEFVHTMIRWIRAHKYMRTGGRDDLLVCALVNLGNLCRREAHSIAIVNAPIALLPDFVSMLEPETDLKIMHGLLGLLKHLATAPANRTPIGRAGVLRKLLTSQSIHSRTDAVEHLQLSAIGLVKHLCSSNVDNSLIVCLPDTSASDEKSLLDRVLDLGQRSNVVAIKSESTRVAVNIIKSLWTVDIASSEDPETFQQKRDVARRALVTPHCAAALAQLIGRSRKYPMLVNEGVVALTLLSTGDNGGAIALDALMNPLPVEVGSNNRQPSLPPMSAGGILSDAWPTTSEPQRAFDMLVSFIHNVPFKFQPTAHGGSTGLPTEVRANICSLLGHLGRKGVVINRERDVENLKESTKDLLEVLARDTSTEGGENNRSMKKMLGDISESLT</sequence>
<dbReference type="AlphaFoldDB" id="A0A4S4N284"/>
<evidence type="ECO:0008006" key="4">
    <source>
        <dbReference type="Google" id="ProtNLM"/>
    </source>
</evidence>
<dbReference type="Proteomes" id="UP000308730">
    <property type="component" value="Unassembled WGS sequence"/>
</dbReference>
<protein>
    <recommendedName>
        <fullName evidence="4">ARM repeat-containing protein</fullName>
    </recommendedName>
</protein>
<dbReference type="GO" id="GO:0005085">
    <property type="term" value="F:guanyl-nucleotide exchange factor activity"/>
    <property type="evidence" value="ECO:0007669"/>
    <property type="project" value="InterPro"/>
</dbReference>
<dbReference type="Gene3D" id="1.25.10.10">
    <property type="entry name" value="Leucine-rich Repeat Variant"/>
    <property type="match status" value="1"/>
</dbReference>
<keyword evidence="3" id="KW-1185">Reference proteome</keyword>
<evidence type="ECO:0000313" key="3">
    <source>
        <dbReference type="Proteomes" id="UP000308730"/>
    </source>
</evidence>